<protein>
    <submittedName>
        <fullName evidence="1">AAA family ATPase</fullName>
    </submittedName>
</protein>
<name>A0ABY8W4N7_9ACTN</name>
<evidence type="ECO:0000313" key="1">
    <source>
        <dbReference type="EMBL" id="WIM92801.1"/>
    </source>
</evidence>
<dbReference type="EMBL" id="CP126980">
    <property type="protein sequence ID" value="WIM92801.1"/>
    <property type="molecule type" value="Genomic_DNA"/>
</dbReference>
<gene>
    <name evidence="1" type="ORF">ACTOB_004758</name>
</gene>
<dbReference type="SUPFAM" id="SSF52540">
    <property type="entry name" value="P-loop containing nucleoside triphosphate hydrolases"/>
    <property type="match status" value="1"/>
</dbReference>
<dbReference type="Proteomes" id="UP001240150">
    <property type="component" value="Chromosome"/>
</dbReference>
<evidence type="ECO:0000313" key="2">
    <source>
        <dbReference type="Proteomes" id="UP001240150"/>
    </source>
</evidence>
<proteinExistence type="predicted"/>
<sequence>MSGYVLVGGWPGSGKTTVARALASRLQLPCLSKDDVKEALMDSLGTPSTVEQSRRLGVAAVHAVLRVARGCPGAVIDSTWFPYSLPLVRALAGPFVEIRCRVSVGVARERYRRRVRDERHLDMRRTEQELWGEDIPPLGVGPVIEVDTVRTVDTAALAATVRVALGGTAGQVV</sequence>
<reference evidence="1 2" key="1">
    <citation type="submission" date="2023-06" db="EMBL/GenBank/DDBJ databases">
        <authorList>
            <person name="Yushchuk O."/>
            <person name="Binda E."/>
            <person name="Ruckert-Reed C."/>
            <person name="Fedorenko V."/>
            <person name="Kalinowski J."/>
            <person name="Marinelli F."/>
        </authorList>
    </citation>
    <scope>NUCLEOTIDE SEQUENCE [LARGE SCALE GENOMIC DNA]</scope>
    <source>
        <strain evidence="1 2">NRRL 3884</strain>
    </source>
</reference>
<organism evidence="1 2">
    <name type="scientific">Actinoplanes oblitus</name>
    <dbReference type="NCBI Taxonomy" id="3040509"/>
    <lineage>
        <taxon>Bacteria</taxon>
        <taxon>Bacillati</taxon>
        <taxon>Actinomycetota</taxon>
        <taxon>Actinomycetes</taxon>
        <taxon>Micromonosporales</taxon>
        <taxon>Micromonosporaceae</taxon>
        <taxon>Actinoplanes</taxon>
    </lineage>
</organism>
<dbReference type="Pfam" id="PF13671">
    <property type="entry name" value="AAA_33"/>
    <property type="match status" value="1"/>
</dbReference>
<keyword evidence="2" id="KW-1185">Reference proteome</keyword>
<dbReference type="InterPro" id="IPR027417">
    <property type="entry name" value="P-loop_NTPase"/>
</dbReference>
<dbReference type="RefSeq" id="WP_284914008.1">
    <property type="nucleotide sequence ID" value="NZ_CP126980.1"/>
</dbReference>
<accession>A0ABY8W4N7</accession>
<dbReference type="Gene3D" id="3.40.50.300">
    <property type="entry name" value="P-loop containing nucleotide triphosphate hydrolases"/>
    <property type="match status" value="1"/>
</dbReference>